<keyword evidence="1" id="KW-0812">Transmembrane</keyword>
<dbReference type="Pfam" id="PF11351">
    <property type="entry name" value="GTA_holin_3TM"/>
    <property type="match status" value="1"/>
</dbReference>
<gene>
    <name evidence="2" type="ORF">ACFQ2X_07335</name>
</gene>
<proteinExistence type="predicted"/>
<reference evidence="3" key="1">
    <citation type="journal article" date="2019" name="Int. J. Syst. Evol. Microbiol.">
        <title>The Global Catalogue of Microorganisms (GCM) 10K type strain sequencing project: providing services to taxonomists for standard genome sequencing and annotation.</title>
        <authorList>
            <consortium name="The Broad Institute Genomics Platform"/>
            <consortium name="The Broad Institute Genome Sequencing Center for Infectious Disease"/>
            <person name="Wu L."/>
            <person name="Ma J."/>
        </authorList>
    </citation>
    <scope>NUCLEOTIDE SEQUENCE [LARGE SCALE GENOMIC DNA]</scope>
    <source>
        <strain evidence="3">CCUG 54356</strain>
    </source>
</reference>
<dbReference type="RefSeq" id="WP_230438502.1">
    <property type="nucleotide sequence ID" value="NZ_CP087715.1"/>
</dbReference>
<dbReference type="EMBL" id="JBHTLR010000007">
    <property type="protein sequence ID" value="MFD1216404.1"/>
    <property type="molecule type" value="Genomic_DNA"/>
</dbReference>
<keyword evidence="3" id="KW-1185">Reference proteome</keyword>
<comment type="caution">
    <text evidence="2">The sequence shown here is derived from an EMBL/GenBank/DDBJ whole genome shotgun (WGS) entry which is preliminary data.</text>
</comment>
<dbReference type="Proteomes" id="UP001597264">
    <property type="component" value="Unassembled WGS sequence"/>
</dbReference>
<name>A0ABW3U788_9GAMM</name>
<feature type="transmembrane region" description="Helical" evidence="1">
    <location>
        <begin position="113"/>
        <end position="132"/>
    </location>
</feature>
<feature type="transmembrane region" description="Helical" evidence="1">
    <location>
        <begin position="77"/>
        <end position="101"/>
    </location>
</feature>
<keyword evidence="1" id="KW-0472">Membrane</keyword>
<evidence type="ECO:0000256" key="1">
    <source>
        <dbReference type="SAM" id="Phobius"/>
    </source>
</evidence>
<organism evidence="2 3">
    <name type="scientific">Microbulbifer celer</name>
    <dbReference type="NCBI Taxonomy" id="435905"/>
    <lineage>
        <taxon>Bacteria</taxon>
        <taxon>Pseudomonadati</taxon>
        <taxon>Pseudomonadota</taxon>
        <taxon>Gammaproteobacteria</taxon>
        <taxon>Cellvibrionales</taxon>
        <taxon>Microbulbiferaceae</taxon>
        <taxon>Microbulbifer</taxon>
    </lineage>
</organism>
<accession>A0ABW3U788</accession>
<dbReference type="InterPro" id="IPR021497">
    <property type="entry name" value="GTA_holin_3TM"/>
</dbReference>
<protein>
    <submittedName>
        <fullName evidence="2">Holin family protein</fullName>
    </submittedName>
</protein>
<evidence type="ECO:0000313" key="2">
    <source>
        <dbReference type="EMBL" id="MFD1216404.1"/>
    </source>
</evidence>
<keyword evidence="1" id="KW-1133">Transmembrane helix</keyword>
<evidence type="ECO:0000313" key="3">
    <source>
        <dbReference type="Proteomes" id="UP001597264"/>
    </source>
</evidence>
<sequence length="149" mass="16586">MDLNPLDSILDLGKAAIERIWPDPLKRAEEVRKLEELHQQGDMARLDAQVKLLLGQLEVNKAEAQHKSVFVAGWRPWIGWVGGMAMAYQFVIYPPLLWAWAIWGAAGVEPPPVMETGALFSIVTGMLGIGVMRSHDKRAGTQTDSIRSR</sequence>